<dbReference type="Proteomes" id="UP000253688">
    <property type="component" value="Unassembled WGS sequence"/>
</dbReference>
<comment type="caution">
    <text evidence="1">The sequence shown here is derived from an EMBL/GenBank/DDBJ whole genome shotgun (WGS) entry which is preliminary data.</text>
</comment>
<proteinExistence type="predicted"/>
<gene>
    <name evidence="1" type="ORF">DC346_13080</name>
</gene>
<dbReference type="AlphaFoldDB" id="A0A365PG95"/>
<reference evidence="1 2" key="1">
    <citation type="submission" date="2018-04" db="EMBL/GenBank/DDBJ databases">
        <title>Acinetobacter junii Genome sequencing and assembly.</title>
        <authorList>
            <person name="Su J."/>
            <person name="Rensing C."/>
            <person name="Mazhar H.S."/>
        </authorList>
    </citation>
    <scope>NUCLEOTIDE SEQUENCE [LARGE SCALE GENOMIC DNA]</scope>
    <source>
        <strain evidence="1 2">SC22</strain>
    </source>
</reference>
<evidence type="ECO:0000313" key="2">
    <source>
        <dbReference type="Proteomes" id="UP000253688"/>
    </source>
</evidence>
<organism evidence="1 2">
    <name type="scientific">Acinetobacter junii</name>
    <dbReference type="NCBI Taxonomy" id="40215"/>
    <lineage>
        <taxon>Bacteria</taxon>
        <taxon>Pseudomonadati</taxon>
        <taxon>Pseudomonadota</taxon>
        <taxon>Gammaproteobacteria</taxon>
        <taxon>Moraxellales</taxon>
        <taxon>Moraxellaceae</taxon>
        <taxon>Acinetobacter</taxon>
    </lineage>
</organism>
<evidence type="ECO:0000313" key="1">
    <source>
        <dbReference type="EMBL" id="RBA44474.1"/>
    </source>
</evidence>
<dbReference type="EMBL" id="QEWH01000076">
    <property type="protein sequence ID" value="RBA44474.1"/>
    <property type="molecule type" value="Genomic_DNA"/>
</dbReference>
<sequence>MKYCSSAENSNFLTIKLFVYIIDIDKYLINYHTSHQLSSKRHKVVTYLSYYLIKMQLTKVQHLKLKEL</sequence>
<name>A0A365PG95_ACIJU</name>
<protein>
    <submittedName>
        <fullName evidence="1">Uncharacterized protein</fullName>
    </submittedName>
</protein>
<accession>A0A365PG95</accession>